<proteinExistence type="predicted"/>
<name>A0A7T1WS36_9ACTN</name>
<protein>
    <submittedName>
        <fullName evidence="2">Uncharacterized protein</fullName>
    </submittedName>
</protein>
<dbReference type="RefSeq" id="WP_197350580.1">
    <property type="nucleotide sequence ID" value="NZ_CP048882.1"/>
</dbReference>
<organism evidence="2 3">
    <name type="scientific">Streptomyces bathyalis</name>
    <dbReference type="NCBI Taxonomy" id="2710756"/>
    <lineage>
        <taxon>Bacteria</taxon>
        <taxon>Bacillati</taxon>
        <taxon>Actinomycetota</taxon>
        <taxon>Actinomycetes</taxon>
        <taxon>Kitasatosporales</taxon>
        <taxon>Streptomycetaceae</taxon>
        <taxon>Streptomyces</taxon>
    </lineage>
</organism>
<dbReference type="AlphaFoldDB" id="A0A7T1WS36"/>
<evidence type="ECO:0000313" key="2">
    <source>
        <dbReference type="EMBL" id="QPP06762.1"/>
    </source>
</evidence>
<keyword evidence="3" id="KW-1185">Reference proteome</keyword>
<feature type="region of interest" description="Disordered" evidence="1">
    <location>
        <begin position="107"/>
        <end position="145"/>
    </location>
</feature>
<dbReference type="Pfam" id="PF19953">
    <property type="entry name" value="EACC1"/>
    <property type="match status" value="1"/>
</dbReference>
<gene>
    <name evidence="2" type="ORF">G4Z16_10565</name>
</gene>
<dbReference type="InterPro" id="IPR045428">
    <property type="entry name" value="EACC1"/>
</dbReference>
<sequence>MNNNSDGQGQRQLLISVLDDDPLRARSDARELLGEISGADPTASLRLPSAGPSTDTDKGGDVVGAIGLALSAGSFAVACVQTWLAKAPQRTIIVARPDGATMRITGREAHEDEERVKRFLSGGSLPANGSAPDTVPGRDDHPTAG</sequence>
<evidence type="ECO:0000313" key="3">
    <source>
        <dbReference type="Proteomes" id="UP000595046"/>
    </source>
</evidence>
<dbReference type="Proteomes" id="UP000595046">
    <property type="component" value="Chromosome"/>
</dbReference>
<feature type="region of interest" description="Disordered" evidence="1">
    <location>
        <begin position="34"/>
        <end position="58"/>
    </location>
</feature>
<feature type="compositionally biased region" description="Basic and acidic residues" evidence="1">
    <location>
        <begin position="136"/>
        <end position="145"/>
    </location>
</feature>
<reference evidence="3" key="1">
    <citation type="submission" date="2020-02" db="EMBL/GenBank/DDBJ databases">
        <title>Streptomyces sp. ASO4wet.</title>
        <authorList>
            <person name="Risdian C."/>
            <person name="Landwehr W."/>
            <person name="Schupp P."/>
            <person name="Wink J."/>
        </authorList>
    </citation>
    <scope>NUCLEOTIDE SEQUENCE [LARGE SCALE GENOMIC DNA]</scope>
    <source>
        <strain evidence="3">ASO4wet</strain>
    </source>
</reference>
<dbReference type="KEGG" id="sbat:G4Z16_10565"/>
<evidence type="ECO:0000256" key="1">
    <source>
        <dbReference type="SAM" id="MobiDB-lite"/>
    </source>
</evidence>
<accession>A0A7T1WS36</accession>
<dbReference type="EMBL" id="CP048882">
    <property type="protein sequence ID" value="QPP06762.1"/>
    <property type="molecule type" value="Genomic_DNA"/>
</dbReference>
<feature type="compositionally biased region" description="Basic and acidic residues" evidence="1">
    <location>
        <begin position="107"/>
        <end position="117"/>
    </location>
</feature>